<comment type="caution">
    <text evidence="1">The sequence shown here is derived from an EMBL/GenBank/DDBJ whole genome shotgun (WGS) entry which is preliminary data.</text>
</comment>
<organism evidence="1 2">
    <name type="scientific">Desmophyllum pertusum</name>
    <dbReference type="NCBI Taxonomy" id="174260"/>
    <lineage>
        <taxon>Eukaryota</taxon>
        <taxon>Metazoa</taxon>
        <taxon>Cnidaria</taxon>
        <taxon>Anthozoa</taxon>
        <taxon>Hexacorallia</taxon>
        <taxon>Scleractinia</taxon>
        <taxon>Caryophylliina</taxon>
        <taxon>Caryophylliidae</taxon>
        <taxon>Desmophyllum</taxon>
    </lineage>
</organism>
<dbReference type="Proteomes" id="UP001163046">
    <property type="component" value="Unassembled WGS sequence"/>
</dbReference>
<gene>
    <name evidence="1" type="ORF">OS493_038075</name>
</gene>
<accession>A0A9W9Z6A9</accession>
<protein>
    <submittedName>
        <fullName evidence="1">Uncharacterized protein</fullName>
    </submittedName>
</protein>
<keyword evidence="2" id="KW-1185">Reference proteome</keyword>
<dbReference type="EMBL" id="MU826434">
    <property type="protein sequence ID" value="KAJ7375917.1"/>
    <property type="molecule type" value="Genomic_DNA"/>
</dbReference>
<name>A0A9W9Z6A9_9CNID</name>
<evidence type="ECO:0000313" key="1">
    <source>
        <dbReference type="EMBL" id="KAJ7375917.1"/>
    </source>
</evidence>
<dbReference type="AlphaFoldDB" id="A0A9W9Z6A9"/>
<evidence type="ECO:0000313" key="2">
    <source>
        <dbReference type="Proteomes" id="UP001163046"/>
    </source>
</evidence>
<reference evidence="1" key="1">
    <citation type="submission" date="2023-01" db="EMBL/GenBank/DDBJ databases">
        <title>Genome assembly of the deep-sea coral Lophelia pertusa.</title>
        <authorList>
            <person name="Herrera S."/>
            <person name="Cordes E."/>
        </authorList>
    </citation>
    <scope>NUCLEOTIDE SEQUENCE</scope>
    <source>
        <strain evidence="1">USNM1676648</strain>
        <tissue evidence="1">Polyp</tissue>
    </source>
</reference>
<sequence length="54" mass="5612">MMSLPGVGEEEEDGVVAVAGGSRGGSRGGGSRGRISLNYTSIWSKNHQIYADQS</sequence>
<proteinExistence type="predicted"/>